<gene>
    <name evidence="1" type="ORF">LTR37_013653</name>
</gene>
<comment type="caution">
    <text evidence="1">The sequence shown here is derived from an EMBL/GenBank/DDBJ whole genome shotgun (WGS) entry which is preliminary data.</text>
</comment>
<keyword evidence="2" id="KW-1185">Reference proteome</keyword>
<sequence>MSGYDRNGAVAQTGTWTSLEEGQHNMLLEDTSMFGIDTASLDGMQMQNDYTMFPDLPGRRPYVYPPPPSQIVQPTQPSPYYVNTGTHIPDWSYAEVLRSTPNSHYCNSICVAQTLNQEGASMRQSQAQHQMRQGSRLPPEGSRKGQQAGRQLSYAEVTQLPTEQGRQSKRDDWPQYSTLNLQEIYAARPRHTVSRRQQDEQPSGTAHYQYQNANTRNRVDPSNNPPSSLTEDALVANSRRSGSASATDTLQDWHLVPKAVGERTGLPINRSSHQYTAHTPTATPPTSFTTHSASSNARRSKRQIMSGEGQYQCDQCPAGFNTAEDRRKHQDRVHGDYSRRPHACQQCDRRFLYSKDLRRHQATHGQAPGIYFCPLTECEFAEKGFFRKDHFDRHLPIHFRPNSAG</sequence>
<proteinExistence type="predicted"/>
<dbReference type="Proteomes" id="UP001281147">
    <property type="component" value="Unassembled WGS sequence"/>
</dbReference>
<evidence type="ECO:0000313" key="2">
    <source>
        <dbReference type="Proteomes" id="UP001281147"/>
    </source>
</evidence>
<evidence type="ECO:0000313" key="1">
    <source>
        <dbReference type="EMBL" id="KAK3704821.1"/>
    </source>
</evidence>
<organism evidence="1 2">
    <name type="scientific">Vermiconidia calcicola</name>
    <dbReference type="NCBI Taxonomy" id="1690605"/>
    <lineage>
        <taxon>Eukaryota</taxon>
        <taxon>Fungi</taxon>
        <taxon>Dikarya</taxon>
        <taxon>Ascomycota</taxon>
        <taxon>Pezizomycotina</taxon>
        <taxon>Dothideomycetes</taxon>
        <taxon>Dothideomycetidae</taxon>
        <taxon>Mycosphaerellales</taxon>
        <taxon>Extremaceae</taxon>
        <taxon>Vermiconidia</taxon>
    </lineage>
</organism>
<dbReference type="EMBL" id="JAUTXU010000135">
    <property type="protein sequence ID" value="KAK3704821.1"/>
    <property type="molecule type" value="Genomic_DNA"/>
</dbReference>
<reference evidence="1" key="1">
    <citation type="submission" date="2023-07" db="EMBL/GenBank/DDBJ databases">
        <title>Black Yeasts Isolated from many extreme environments.</title>
        <authorList>
            <person name="Coleine C."/>
            <person name="Stajich J.E."/>
            <person name="Selbmann L."/>
        </authorList>
    </citation>
    <scope>NUCLEOTIDE SEQUENCE</scope>
    <source>
        <strain evidence="1">CCFEE 5714</strain>
    </source>
</reference>
<protein>
    <submittedName>
        <fullName evidence="1">Uncharacterized protein</fullName>
    </submittedName>
</protein>
<name>A0ACC3MWN6_9PEZI</name>
<accession>A0ACC3MWN6</accession>